<keyword evidence="5 7" id="KW-1133">Transmembrane helix</keyword>
<reference evidence="8 11" key="2">
    <citation type="submission" date="2020-04" db="EMBL/GenBank/DDBJ databases">
        <authorList>
            <person name="De Canck E."/>
        </authorList>
    </citation>
    <scope>NUCLEOTIDE SEQUENCE [LARGE SCALE GENOMIC DNA]</scope>
    <source>
        <strain evidence="8 11">LMG 27174</strain>
    </source>
</reference>
<evidence type="ECO:0000256" key="2">
    <source>
        <dbReference type="ARBA" id="ARBA00007543"/>
    </source>
</evidence>
<evidence type="ECO:0000256" key="5">
    <source>
        <dbReference type="ARBA" id="ARBA00022989"/>
    </source>
</evidence>
<dbReference type="NCBIfam" id="TIGR00203">
    <property type="entry name" value="cydB"/>
    <property type="match status" value="1"/>
</dbReference>
<comment type="subcellular location">
    <subcellularLocation>
        <location evidence="1">Cell membrane</location>
        <topology evidence="1">Multi-pass membrane protein</topology>
    </subcellularLocation>
</comment>
<evidence type="ECO:0000256" key="7">
    <source>
        <dbReference type="SAM" id="Phobius"/>
    </source>
</evidence>
<protein>
    <submittedName>
        <fullName evidence="8">Cytochrome bd-II ubiquinol oxidase subunit 2</fullName>
    </submittedName>
    <submittedName>
        <fullName evidence="9">Cytochrome d ubiquinol oxidase subunit II</fullName>
    </submittedName>
</protein>
<gene>
    <name evidence="8" type="primary">appB</name>
    <name evidence="9" type="synonym">cydB</name>
    <name evidence="9" type="ORF">C0Z16_07255</name>
    <name evidence="8" type="ORF">LMG27174_02411</name>
</gene>
<dbReference type="AlphaFoldDB" id="A0A2N7WSS6"/>
<dbReference type="GO" id="GO:0005886">
    <property type="term" value="C:plasma membrane"/>
    <property type="evidence" value="ECO:0007669"/>
    <property type="project" value="UniProtKB-SubCell"/>
</dbReference>
<dbReference type="GO" id="GO:0019646">
    <property type="term" value="P:aerobic electron transport chain"/>
    <property type="evidence" value="ECO:0007669"/>
    <property type="project" value="TreeGrafter"/>
</dbReference>
<keyword evidence="4 7" id="KW-0812">Transmembrane</keyword>
<dbReference type="EMBL" id="PNXY01000004">
    <property type="protein sequence ID" value="PMS32391.1"/>
    <property type="molecule type" value="Genomic_DNA"/>
</dbReference>
<feature type="transmembrane region" description="Helical" evidence="7">
    <location>
        <begin position="116"/>
        <end position="141"/>
    </location>
</feature>
<dbReference type="Pfam" id="PF02322">
    <property type="entry name" value="Cyt_bd_oxida_II"/>
    <property type="match status" value="1"/>
</dbReference>
<dbReference type="EMBL" id="CADIJZ010000007">
    <property type="protein sequence ID" value="CAB3676364.1"/>
    <property type="molecule type" value="Genomic_DNA"/>
</dbReference>
<feature type="transmembrane region" description="Helical" evidence="7">
    <location>
        <begin position="227"/>
        <end position="251"/>
    </location>
</feature>
<accession>A0A2N7WSS6</accession>
<dbReference type="OrthoDB" id="9776710at2"/>
<keyword evidence="6 7" id="KW-0472">Membrane</keyword>
<feature type="transmembrane region" description="Helical" evidence="7">
    <location>
        <begin position="196"/>
        <end position="215"/>
    </location>
</feature>
<feature type="transmembrane region" description="Helical" evidence="7">
    <location>
        <begin position="302"/>
        <end position="322"/>
    </location>
</feature>
<proteinExistence type="inferred from homology"/>
<feature type="transmembrane region" description="Helical" evidence="7">
    <location>
        <begin position="263"/>
        <end position="282"/>
    </location>
</feature>
<dbReference type="GO" id="GO:0070069">
    <property type="term" value="C:cytochrome complex"/>
    <property type="evidence" value="ECO:0007669"/>
    <property type="project" value="TreeGrafter"/>
</dbReference>
<keyword evidence="3" id="KW-1003">Cell membrane</keyword>
<dbReference type="Proteomes" id="UP000494205">
    <property type="component" value="Unassembled WGS sequence"/>
</dbReference>
<dbReference type="GO" id="GO:0009055">
    <property type="term" value="F:electron transfer activity"/>
    <property type="evidence" value="ECO:0007669"/>
    <property type="project" value="TreeGrafter"/>
</dbReference>
<evidence type="ECO:0000313" key="9">
    <source>
        <dbReference type="EMBL" id="PMS32391.1"/>
    </source>
</evidence>
<feature type="transmembrane region" description="Helical" evidence="7">
    <location>
        <begin position="12"/>
        <end position="39"/>
    </location>
</feature>
<evidence type="ECO:0000256" key="1">
    <source>
        <dbReference type="ARBA" id="ARBA00004651"/>
    </source>
</evidence>
<feature type="transmembrane region" description="Helical" evidence="7">
    <location>
        <begin position="85"/>
        <end position="104"/>
    </location>
</feature>
<evidence type="ECO:0000256" key="3">
    <source>
        <dbReference type="ARBA" id="ARBA00022475"/>
    </source>
</evidence>
<reference evidence="9 10" key="1">
    <citation type="submission" date="2018-01" db="EMBL/GenBank/DDBJ databases">
        <title>Whole genome analyses suggest that Burkholderia sensu lato contains two further novel genera in the rhizoxinica-symbiotica group Mycetohabitans gen. nov., and Trinickia gen. nov.: implications for the evolution of diazotrophy and nodulation in the Burkholderiaceae.</title>
        <authorList>
            <person name="Estrada-de los Santos P."/>
            <person name="Palmer M."/>
            <person name="Chavez-Ramirez B."/>
            <person name="Beukes C."/>
            <person name="Steenkamp E.T."/>
            <person name="Hirsch A.M."/>
            <person name="Manyaka P."/>
            <person name="Maluk M."/>
            <person name="Lafos M."/>
            <person name="Crook M."/>
            <person name="Gross E."/>
            <person name="Simon M.F."/>
            <person name="Bueno dos Reis Junior F."/>
            <person name="Poole P.S."/>
            <person name="Venter S.N."/>
            <person name="James E.K."/>
        </authorList>
    </citation>
    <scope>NUCLEOTIDE SEQUENCE [LARGE SCALE GENOMIC DNA]</scope>
    <source>
        <strain evidence="9 10">WSM 3937</strain>
    </source>
</reference>
<sequence>MTSATIDLPLVWAAILAFAVLAYVLLDGFDLGVGILFAVERHREDRDLMVNSIAPVWDGNETWLVLGGGGLFAVFPLAYSIILPALYPPIIAMLLALVFRGVAFEFRFRATGVGRAWWDVAFFSGSAMAALCQGLVLGGLLQGIHVEGVSYSGGWWDWLTGFTVLCGLAVIVGYTLLGSCWLIWRTEGALHKRCRRYARATAVAVLALIVVVTLWTPMLQGSLTERWFRWPAIALTAPVPVLLILFAAGFWRSLSSRRHVLPLLFAYGIFILCYAGLLISLYPYLVPPAISFRDAAAPHASLLFLLVGAAITIPMILGYTVYAYSVFKGKMRPGEGYH</sequence>
<dbReference type="RefSeq" id="WP_102631492.1">
    <property type="nucleotide sequence ID" value="NZ_CADIJZ010000007.1"/>
</dbReference>
<feature type="transmembrane region" description="Helical" evidence="7">
    <location>
        <begin position="161"/>
        <end position="184"/>
    </location>
</feature>
<evidence type="ECO:0000313" key="8">
    <source>
        <dbReference type="EMBL" id="CAB3676364.1"/>
    </source>
</evidence>
<dbReference type="InterPro" id="IPR003317">
    <property type="entry name" value="Cyt-d_oxidase_su2"/>
</dbReference>
<keyword evidence="10" id="KW-1185">Reference proteome</keyword>
<evidence type="ECO:0000313" key="11">
    <source>
        <dbReference type="Proteomes" id="UP000494205"/>
    </source>
</evidence>
<dbReference type="GO" id="GO:0016682">
    <property type="term" value="F:oxidoreductase activity, acting on diphenols and related substances as donors, oxygen as acceptor"/>
    <property type="evidence" value="ECO:0007669"/>
    <property type="project" value="TreeGrafter"/>
</dbReference>
<dbReference type="PIRSF" id="PIRSF000267">
    <property type="entry name" value="Cyt_oxidse_sub2"/>
    <property type="match status" value="1"/>
</dbReference>
<evidence type="ECO:0000256" key="4">
    <source>
        <dbReference type="ARBA" id="ARBA00022692"/>
    </source>
</evidence>
<evidence type="ECO:0000256" key="6">
    <source>
        <dbReference type="ARBA" id="ARBA00023136"/>
    </source>
</evidence>
<dbReference type="Proteomes" id="UP000235659">
    <property type="component" value="Unassembled WGS sequence"/>
</dbReference>
<dbReference type="PANTHER" id="PTHR43141">
    <property type="entry name" value="CYTOCHROME BD2 SUBUNIT II"/>
    <property type="match status" value="1"/>
</dbReference>
<comment type="similarity">
    <text evidence="2">Belongs to the cytochrome ubiquinol oxidase subunit 2 family.</text>
</comment>
<organism evidence="8 11">
    <name type="scientific">Paraburkholderia rhynchosiae</name>
    <dbReference type="NCBI Taxonomy" id="487049"/>
    <lineage>
        <taxon>Bacteria</taxon>
        <taxon>Pseudomonadati</taxon>
        <taxon>Pseudomonadota</taxon>
        <taxon>Betaproteobacteria</taxon>
        <taxon>Burkholderiales</taxon>
        <taxon>Burkholderiaceae</taxon>
        <taxon>Paraburkholderia</taxon>
    </lineage>
</organism>
<name>A0A2N7WSS6_9BURK</name>
<evidence type="ECO:0000313" key="10">
    <source>
        <dbReference type="Proteomes" id="UP000235659"/>
    </source>
</evidence>
<dbReference type="PANTHER" id="PTHR43141:SF4">
    <property type="entry name" value="CYTOCHROME BD2 SUBUNIT II"/>
    <property type="match status" value="1"/>
</dbReference>